<dbReference type="AlphaFoldDB" id="A8ZWJ8"/>
<dbReference type="STRING" id="96561.Dole_0996"/>
<reference evidence="1 2" key="1">
    <citation type="submission" date="2007-10" db="EMBL/GenBank/DDBJ databases">
        <title>Complete sequence of Desulfococcus oleovorans Hxd3.</title>
        <authorList>
            <consortium name="US DOE Joint Genome Institute"/>
            <person name="Copeland A."/>
            <person name="Lucas S."/>
            <person name="Lapidus A."/>
            <person name="Barry K."/>
            <person name="Glavina del Rio T."/>
            <person name="Dalin E."/>
            <person name="Tice H."/>
            <person name="Pitluck S."/>
            <person name="Kiss H."/>
            <person name="Brettin T."/>
            <person name="Bruce D."/>
            <person name="Detter J.C."/>
            <person name="Han C."/>
            <person name="Schmutz J."/>
            <person name="Larimer F."/>
            <person name="Land M."/>
            <person name="Hauser L."/>
            <person name="Kyrpides N."/>
            <person name="Kim E."/>
            <person name="Wawrik B."/>
            <person name="Richardson P."/>
        </authorList>
    </citation>
    <scope>NUCLEOTIDE SEQUENCE [LARGE SCALE GENOMIC DNA]</scope>
    <source>
        <strain evidence="2">DSM 6200 / JCM 39069 / Hxd3</strain>
    </source>
</reference>
<organism evidence="1 2">
    <name type="scientific">Desulfosudis oleivorans (strain DSM 6200 / JCM 39069 / Hxd3)</name>
    <name type="common">Desulfococcus oleovorans</name>
    <dbReference type="NCBI Taxonomy" id="96561"/>
    <lineage>
        <taxon>Bacteria</taxon>
        <taxon>Pseudomonadati</taxon>
        <taxon>Thermodesulfobacteriota</taxon>
        <taxon>Desulfobacteria</taxon>
        <taxon>Desulfobacterales</taxon>
        <taxon>Desulfosudaceae</taxon>
        <taxon>Desulfosudis</taxon>
    </lineage>
</organism>
<dbReference type="Proteomes" id="UP000008561">
    <property type="component" value="Chromosome"/>
</dbReference>
<evidence type="ECO:0000313" key="1">
    <source>
        <dbReference type="EMBL" id="ABW66806.1"/>
    </source>
</evidence>
<dbReference type="EMBL" id="CP000859">
    <property type="protein sequence ID" value="ABW66806.1"/>
    <property type="molecule type" value="Genomic_DNA"/>
</dbReference>
<dbReference type="KEGG" id="dol:Dole_0996"/>
<keyword evidence="2" id="KW-1185">Reference proteome</keyword>
<protein>
    <submittedName>
        <fullName evidence="1">Uncharacterized protein</fullName>
    </submittedName>
</protein>
<dbReference type="HOGENOM" id="CLU_2552737_0_0_7"/>
<gene>
    <name evidence="1" type="ordered locus">Dole_0996</name>
</gene>
<accession>A8ZWJ8</accession>
<proteinExistence type="predicted"/>
<name>A8ZWJ8_DESOH</name>
<evidence type="ECO:0000313" key="2">
    <source>
        <dbReference type="Proteomes" id="UP000008561"/>
    </source>
</evidence>
<sequence length="82" mass="9677">MQFTLPLKYDSFRTSLLYLYNFLCSIGIMKPKNIRIQKFLNQLDLLQRKYPANANWQFINKKIKSQGFPATIMKNQDRGAMA</sequence>